<protein>
    <submittedName>
        <fullName evidence="1">Uncharacterized protein</fullName>
    </submittedName>
</protein>
<sequence length="114" mass="13204">MQEKINRFLVENDISIFVVGDTNENMFQLHYGITKCSSNDLFKQLIEYRSVSTLNESCEGQLMPQIYSQGRTKAILCKPSENKIVILFLESELNAKENYMKAKDLDLKVKTLFE</sequence>
<evidence type="ECO:0000313" key="1">
    <source>
        <dbReference type="EMBL" id="OUP67589.1"/>
    </source>
</evidence>
<organism evidence="1 2">
    <name type="scientific">Anaerotruncus colihominis</name>
    <dbReference type="NCBI Taxonomy" id="169435"/>
    <lineage>
        <taxon>Bacteria</taxon>
        <taxon>Bacillati</taxon>
        <taxon>Bacillota</taxon>
        <taxon>Clostridia</taxon>
        <taxon>Eubacteriales</taxon>
        <taxon>Oscillospiraceae</taxon>
        <taxon>Anaerotruncus</taxon>
    </lineage>
</organism>
<dbReference type="RefSeq" id="WP_087216626.1">
    <property type="nucleotide sequence ID" value="NZ_NFJJ01000010.1"/>
</dbReference>
<accession>A0A1Y4EC37</accession>
<comment type="caution">
    <text evidence="1">The sequence shown here is derived from an EMBL/GenBank/DDBJ whole genome shotgun (WGS) entry which is preliminary data.</text>
</comment>
<reference evidence="2" key="1">
    <citation type="submission" date="2017-04" db="EMBL/GenBank/DDBJ databases">
        <title>Function of individual gut microbiota members based on whole genome sequencing of pure cultures obtained from chicken caecum.</title>
        <authorList>
            <person name="Medvecky M."/>
            <person name="Cejkova D."/>
            <person name="Polansky O."/>
            <person name="Karasova D."/>
            <person name="Kubasova T."/>
            <person name="Cizek A."/>
            <person name="Rychlik I."/>
        </authorList>
    </citation>
    <scope>NUCLEOTIDE SEQUENCE [LARGE SCALE GENOMIC DNA]</scope>
    <source>
        <strain evidence="2">An175</strain>
    </source>
</reference>
<dbReference type="AlphaFoldDB" id="A0A1Y4EC37"/>
<name>A0A1Y4EC37_9FIRM</name>
<gene>
    <name evidence="1" type="ORF">B5F11_17420</name>
</gene>
<proteinExistence type="predicted"/>
<evidence type="ECO:0000313" key="2">
    <source>
        <dbReference type="Proteomes" id="UP000196386"/>
    </source>
</evidence>
<dbReference type="Proteomes" id="UP000196386">
    <property type="component" value="Unassembled WGS sequence"/>
</dbReference>
<dbReference type="EMBL" id="NFKP01000030">
    <property type="protein sequence ID" value="OUP67589.1"/>
    <property type="molecule type" value="Genomic_DNA"/>
</dbReference>